<accession>A0A9X1Y4Q1</accession>
<keyword evidence="1" id="KW-1133">Transmembrane helix</keyword>
<keyword evidence="1" id="KW-0812">Transmembrane</keyword>
<gene>
    <name evidence="2" type="ORF">M0638_03700</name>
</gene>
<protein>
    <submittedName>
        <fullName evidence="2">Uncharacterized protein</fullName>
    </submittedName>
</protein>
<comment type="caution">
    <text evidence="2">The sequence shown here is derived from an EMBL/GenBank/DDBJ whole genome shotgun (WGS) entry which is preliminary data.</text>
</comment>
<evidence type="ECO:0000256" key="1">
    <source>
        <dbReference type="SAM" id="Phobius"/>
    </source>
</evidence>
<reference evidence="2" key="1">
    <citation type="submission" date="2022-04" db="EMBL/GenBank/DDBJ databases">
        <title>Roseomonas acroporae sp. nov., isolated from coral Acropora digitifera.</title>
        <authorList>
            <person name="Sun H."/>
        </authorList>
    </citation>
    <scope>NUCLEOTIDE SEQUENCE</scope>
    <source>
        <strain evidence="2">NAR14</strain>
    </source>
</reference>
<sequence length="145" mass="15327">MFRPFRLVSLAAQAETLRLKRVGRGYAFQVGYGIGAVVFAVLLLIMLHLAAFAALAPGQGPVLSAIIIAAVDLVLAGLLGWLASRERHDPVEHEAQLVRDNAVRQLTDTAGRALMVAPLLRSQSAKKGLLGAALTAAVVGLLARR</sequence>
<evidence type="ECO:0000313" key="2">
    <source>
        <dbReference type="EMBL" id="MCK8783486.1"/>
    </source>
</evidence>
<dbReference type="AlphaFoldDB" id="A0A9X1Y4Q1"/>
<evidence type="ECO:0000313" key="3">
    <source>
        <dbReference type="Proteomes" id="UP001139516"/>
    </source>
</evidence>
<dbReference type="RefSeq" id="WP_248665611.1">
    <property type="nucleotide sequence ID" value="NZ_JALPRX010000010.1"/>
</dbReference>
<keyword evidence="1" id="KW-0472">Membrane</keyword>
<feature type="transmembrane region" description="Helical" evidence="1">
    <location>
        <begin position="62"/>
        <end position="83"/>
    </location>
</feature>
<proteinExistence type="predicted"/>
<dbReference type="EMBL" id="JALPRX010000010">
    <property type="protein sequence ID" value="MCK8783486.1"/>
    <property type="molecule type" value="Genomic_DNA"/>
</dbReference>
<name>A0A9X1Y4Q1_9PROT</name>
<organism evidence="2 3">
    <name type="scientific">Roseomonas acroporae</name>
    <dbReference type="NCBI Taxonomy" id="2937791"/>
    <lineage>
        <taxon>Bacteria</taxon>
        <taxon>Pseudomonadati</taxon>
        <taxon>Pseudomonadota</taxon>
        <taxon>Alphaproteobacteria</taxon>
        <taxon>Acetobacterales</taxon>
        <taxon>Roseomonadaceae</taxon>
        <taxon>Roseomonas</taxon>
    </lineage>
</organism>
<dbReference type="Proteomes" id="UP001139516">
    <property type="component" value="Unassembled WGS sequence"/>
</dbReference>
<feature type="transmembrane region" description="Helical" evidence="1">
    <location>
        <begin position="30"/>
        <end position="56"/>
    </location>
</feature>
<keyword evidence="3" id="KW-1185">Reference proteome</keyword>